<reference evidence="10" key="1">
    <citation type="submission" date="2025-08" db="UniProtKB">
        <authorList>
            <consortium name="Ensembl"/>
        </authorList>
    </citation>
    <scope>IDENTIFICATION</scope>
</reference>
<evidence type="ECO:0000256" key="5">
    <source>
        <dbReference type="ARBA" id="ARBA00023163"/>
    </source>
</evidence>
<evidence type="ECO:0000256" key="4">
    <source>
        <dbReference type="ARBA" id="ARBA00023159"/>
    </source>
</evidence>
<dbReference type="InterPro" id="IPR047167">
    <property type="entry name" value="NFE2-like"/>
</dbReference>
<feature type="compositionally biased region" description="Low complexity" evidence="8">
    <location>
        <begin position="392"/>
        <end position="401"/>
    </location>
</feature>
<feature type="compositionally biased region" description="Basic and acidic residues" evidence="8">
    <location>
        <begin position="486"/>
        <end position="505"/>
    </location>
</feature>
<keyword evidence="6" id="KW-0539">Nucleus</keyword>
<evidence type="ECO:0000259" key="9">
    <source>
        <dbReference type="PROSITE" id="PS50217"/>
    </source>
</evidence>
<evidence type="ECO:0000256" key="3">
    <source>
        <dbReference type="ARBA" id="ARBA00023125"/>
    </source>
</evidence>
<dbReference type="OMA" id="DMEEMDQ"/>
<evidence type="ECO:0000256" key="8">
    <source>
        <dbReference type="SAM" id="MobiDB-lite"/>
    </source>
</evidence>
<dbReference type="Proteomes" id="UP001108240">
    <property type="component" value="Unplaced"/>
</dbReference>
<reference evidence="10" key="2">
    <citation type="submission" date="2025-09" db="UniProtKB">
        <authorList>
            <consortium name="Ensembl"/>
        </authorList>
    </citation>
    <scope>IDENTIFICATION</scope>
</reference>
<dbReference type="GeneTree" id="ENSGT00950000182892"/>
<name>A0A8C1FCL3_CYPCA</name>
<proteinExistence type="inferred from homology"/>
<protein>
    <submittedName>
        <fullName evidence="10">Nfe2 like bZIP transcription factor 2a</fullName>
    </submittedName>
</protein>
<dbReference type="GO" id="GO:0000981">
    <property type="term" value="F:DNA-binding transcription factor activity, RNA polymerase II-specific"/>
    <property type="evidence" value="ECO:0007669"/>
    <property type="project" value="TreeGrafter"/>
</dbReference>
<keyword evidence="7" id="KW-0175">Coiled coil</keyword>
<dbReference type="InterPro" id="IPR008917">
    <property type="entry name" value="TF_DNA-bd_sf"/>
</dbReference>
<dbReference type="GO" id="GO:0005634">
    <property type="term" value="C:nucleus"/>
    <property type="evidence" value="ECO:0007669"/>
    <property type="project" value="TreeGrafter"/>
</dbReference>
<evidence type="ECO:0000256" key="7">
    <source>
        <dbReference type="SAM" id="Coils"/>
    </source>
</evidence>
<evidence type="ECO:0000256" key="6">
    <source>
        <dbReference type="ARBA" id="ARBA00023242"/>
    </source>
</evidence>
<dbReference type="FunFam" id="1.10.880.10:FF:000001">
    <property type="entry name" value="Nuclear factor erythroid 2-related factor 2"/>
    <property type="match status" value="1"/>
</dbReference>
<dbReference type="PROSITE" id="PS50217">
    <property type="entry name" value="BZIP"/>
    <property type="match status" value="1"/>
</dbReference>
<keyword evidence="5" id="KW-0804">Transcription</keyword>
<feature type="domain" description="BZIP" evidence="9">
    <location>
        <begin position="542"/>
        <end position="605"/>
    </location>
</feature>
<dbReference type="InterPro" id="IPR004827">
    <property type="entry name" value="bZIP"/>
</dbReference>
<keyword evidence="11" id="KW-1185">Reference proteome</keyword>
<feature type="compositionally biased region" description="Low complexity" evidence="8">
    <location>
        <begin position="372"/>
        <end position="383"/>
    </location>
</feature>
<feature type="compositionally biased region" description="Basic and acidic residues" evidence="8">
    <location>
        <begin position="464"/>
        <end position="475"/>
    </location>
</feature>
<keyword evidence="3" id="KW-0238">DNA-binding</keyword>
<dbReference type="Pfam" id="PF03131">
    <property type="entry name" value="bZIP_Maf"/>
    <property type="match status" value="1"/>
</dbReference>
<dbReference type="Ensembl" id="ENSCCRT00000097087.2">
    <property type="protein sequence ID" value="ENSCCRP00000089394.2"/>
    <property type="gene ID" value="ENSCCRG00000048514.2"/>
</dbReference>
<keyword evidence="2" id="KW-0805">Transcription regulation</keyword>
<feature type="region of interest" description="Disordered" evidence="8">
    <location>
        <begin position="451"/>
        <end position="505"/>
    </location>
</feature>
<keyword evidence="4" id="KW-0010">Activator</keyword>
<dbReference type="InterPro" id="IPR046347">
    <property type="entry name" value="bZIP_sf"/>
</dbReference>
<dbReference type="PROSITE" id="PS00036">
    <property type="entry name" value="BZIP_BASIC"/>
    <property type="match status" value="1"/>
</dbReference>
<feature type="region of interest" description="Disordered" evidence="8">
    <location>
        <begin position="351"/>
        <end position="437"/>
    </location>
</feature>
<dbReference type="CDD" id="cd14720">
    <property type="entry name" value="bZIP_NFE2-like"/>
    <property type="match status" value="1"/>
</dbReference>
<sequence>MTGAFRKCSELHRQAFPSEGHRPAATIRRVYFKPRFISLGRITNRETPVGVTTQKERLSLSMMEIEMPKMHPSQQDMDLIDILWRQDVDLGAGREVFDFSYRQKEVELRLQREKEEEKRQQCLREQEKALLAQLQLDEETGEFVPRSAPLTQDTTTSAQITQNGAFAEQVGDAMSFDECMQLLAETFPLDEPAESVPPCLEASIPPSTDLMMPPDIPAFTQNPLLPGSLDQAWMELLSLPELQQCLNMQMQESLDMDGFMKPSAEAQNPNYSQYLPGMDHLSSVQTEVCPPEYINTYDGSFNTMVSPNLSQMSLNVPDVGAEFRPEEFNELFYPEMEVKVNSVPLTSDGGNMVSQLAEIPSDPPVNPMDLHSFSPGSFSSGKPEPTSEFPDSDSGLSLDSSPQVSSPGKSLNGDGSFGFSDSDSEEMDDSPGGMESDYTEIFPLVYLNDGVQGSLSEKPPADQQEMKAKNQKIEPAEASGHSKPPFTKDKQKKRSETRLSRDEQRAKALQIPFTVDKIINLPVDDFNEMMSKHQLNEAQLALVRDIRRRGKNKVAAQNCRKRKMENIVGLEYELDSLKEEKERLMKEKSERSSNLREMKQQLSTLYQEVFSMLRDEDGKPFSPSEYSLQHTADGTVFLVPRLKKILVKNN</sequence>
<dbReference type="PANTHER" id="PTHR24411">
    <property type="entry name" value="NUCLEAR FACTOR ERYTHROID 2-RELATED FACTOR"/>
    <property type="match status" value="1"/>
</dbReference>
<dbReference type="SUPFAM" id="SSF57959">
    <property type="entry name" value="Leucine zipper domain"/>
    <property type="match status" value="1"/>
</dbReference>
<comment type="similarity">
    <text evidence="1">Belongs to the bZIP family. CNC subfamily.</text>
</comment>
<evidence type="ECO:0000256" key="1">
    <source>
        <dbReference type="ARBA" id="ARBA00008157"/>
    </source>
</evidence>
<dbReference type="AlphaFoldDB" id="A0A8C1FCL3"/>
<evidence type="ECO:0000256" key="2">
    <source>
        <dbReference type="ARBA" id="ARBA00023015"/>
    </source>
</evidence>
<feature type="coiled-coil region" evidence="7">
    <location>
        <begin position="560"/>
        <end position="601"/>
    </location>
</feature>
<dbReference type="Gene3D" id="1.10.880.10">
    <property type="entry name" value="Transcription factor, Skn-1-like, DNA-binding domain"/>
    <property type="match status" value="1"/>
</dbReference>
<dbReference type="GO" id="GO:0000978">
    <property type="term" value="F:RNA polymerase II cis-regulatory region sequence-specific DNA binding"/>
    <property type="evidence" value="ECO:0007669"/>
    <property type="project" value="InterPro"/>
</dbReference>
<dbReference type="PANTHER" id="PTHR24411:SF3">
    <property type="entry name" value="NUCLEAR FACTOR ERYTHROID 2-RELATED FACTOR 2"/>
    <property type="match status" value="1"/>
</dbReference>
<organism evidence="10 11">
    <name type="scientific">Cyprinus carpio carpio</name>
    <dbReference type="NCBI Taxonomy" id="630221"/>
    <lineage>
        <taxon>Eukaryota</taxon>
        <taxon>Metazoa</taxon>
        <taxon>Chordata</taxon>
        <taxon>Craniata</taxon>
        <taxon>Vertebrata</taxon>
        <taxon>Euteleostomi</taxon>
        <taxon>Actinopterygii</taxon>
        <taxon>Neopterygii</taxon>
        <taxon>Teleostei</taxon>
        <taxon>Ostariophysi</taxon>
        <taxon>Cypriniformes</taxon>
        <taxon>Cyprinidae</taxon>
        <taxon>Cyprininae</taxon>
        <taxon>Cyprinus</taxon>
    </lineage>
</organism>
<accession>A0A8C1FCL3</accession>
<evidence type="ECO:0000313" key="11">
    <source>
        <dbReference type="Proteomes" id="UP001108240"/>
    </source>
</evidence>
<evidence type="ECO:0000313" key="10">
    <source>
        <dbReference type="Ensembl" id="ENSCCRP00000089394.2"/>
    </source>
</evidence>
<dbReference type="SMART" id="SM00338">
    <property type="entry name" value="BRLZ"/>
    <property type="match status" value="1"/>
</dbReference>
<dbReference type="InterPro" id="IPR004826">
    <property type="entry name" value="bZIP_Maf"/>
</dbReference>
<dbReference type="GO" id="GO:0034599">
    <property type="term" value="P:cellular response to oxidative stress"/>
    <property type="evidence" value="ECO:0007669"/>
    <property type="project" value="TreeGrafter"/>
</dbReference>
<dbReference type="SUPFAM" id="SSF47454">
    <property type="entry name" value="A DNA-binding domain in eukaryotic transcription factors"/>
    <property type="match status" value="1"/>
</dbReference>